<dbReference type="OMA" id="PHKCLLP"/>
<dbReference type="InterPro" id="IPR017364">
    <property type="entry name" value="GEMIN2"/>
</dbReference>
<name>E3MIT6_CAERE</name>
<gene>
    <name evidence="7" type="primary">Cre-smi-1</name>
    <name evidence="7" type="ORF">CRE_02367</name>
</gene>
<dbReference type="STRING" id="31234.E3MIT6"/>
<dbReference type="Proteomes" id="UP000008281">
    <property type="component" value="Unassembled WGS sequence"/>
</dbReference>
<keyword evidence="4" id="KW-0508">mRNA splicing</keyword>
<evidence type="ECO:0000256" key="2">
    <source>
        <dbReference type="ARBA" id="ARBA00022490"/>
    </source>
</evidence>
<dbReference type="InterPro" id="IPR035426">
    <property type="entry name" value="Gemin2/Brr1"/>
</dbReference>
<dbReference type="RefSeq" id="XP_003104013.2">
    <property type="nucleotide sequence ID" value="XM_003103965.2"/>
</dbReference>
<evidence type="ECO:0000256" key="4">
    <source>
        <dbReference type="ARBA" id="ARBA00023187"/>
    </source>
</evidence>
<keyword evidence="2" id="KW-0963">Cytoplasm</keyword>
<dbReference type="GO" id="GO:0000245">
    <property type="term" value="P:spliceosomal complex assembly"/>
    <property type="evidence" value="ECO:0007669"/>
    <property type="project" value="InterPro"/>
</dbReference>
<proteinExistence type="inferred from homology"/>
<dbReference type="OrthoDB" id="428895at2759"/>
<dbReference type="PANTHER" id="PTHR12794:SF0">
    <property type="entry name" value="GEM-ASSOCIATED PROTEIN 2"/>
    <property type="match status" value="1"/>
</dbReference>
<organism evidence="8">
    <name type="scientific">Caenorhabditis remanei</name>
    <name type="common">Caenorhabditis vulgaris</name>
    <dbReference type="NCBI Taxonomy" id="31234"/>
    <lineage>
        <taxon>Eukaryota</taxon>
        <taxon>Metazoa</taxon>
        <taxon>Ecdysozoa</taxon>
        <taxon>Nematoda</taxon>
        <taxon>Chromadorea</taxon>
        <taxon>Rhabditida</taxon>
        <taxon>Rhabditina</taxon>
        <taxon>Rhabditomorpha</taxon>
        <taxon>Rhabditoidea</taxon>
        <taxon>Rhabditidae</taxon>
        <taxon>Peloderinae</taxon>
        <taxon>Caenorhabditis</taxon>
    </lineage>
</organism>
<protein>
    <recommendedName>
        <fullName evidence="6">Gem-associated protein 2</fullName>
    </recommendedName>
</protein>
<dbReference type="EMBL" id="DS268448">
    <property type="protein sequence ID" value="EFP02623.1"/>
    <property type="molecule type" value="Genomic_DNA"/>
</dbReference>
<dbReference type="GO" id="GO:0009792">
    <property type="term" value="P:embryo development ending in birth or egg hatching"/>
    <property type="evidence" value="ECO:0007669"/>
    <property type="project" value="EnsemblMetazoa"/>
</dbReference>
<dbReference type="FunCoup" id="E3MIT6">
    <property type="interactions" value="1859"/>
</dbReference>
<accession>E3MIT6</accession>
<dbReference type="GeneID" id="9802309"/>
<dbReference type="Gene3D" id="1.20.58.1070">
    <property type="match status" value="1"/>
</dbReference>
<evidence type="ECO:0000256" key="3">
    <source>
        <dbReference type="ARBA" id="ARBA00022664"/>
    </source>
</evidence>
<dbReference type="GO" id="GO:0000387">
    <property type="term" value="P:spliceosomal snRNP assembly"/>
    <property type="evidence" value="ECO:0007669"/>
    <property type="project" value="InterPro"/>
</dbReference>
<evidence type="ECO:0000313" key="8">
    <source>
        <dbReference type="Proteomes" id="UP000008281"/>
    </source>
</evidence>
<dbReference type="PANTHER" id="PTHR12794">
    <property type="entry name" value="GEMIN2"/>
    <property type="match status" value="1"/>
</dbReference>
<sequence length="284" mass="32501">MTFSYFLSTKIEFLSINCRFSAPKMDQEACLGLLDDSEMDSEDVGDPSAPAMSAAAYFRQIKAERRVTPNVVRIQNPRDEKRSLSPEAKKKKSQWLESVGFQKDVKTETPTTLIPSEEWRTAKCREFGEFRQKMVDRIAKTTPLIIKDMKSPDEDKWHEILLEKCLPEFQNIAANFPNHTGTPPAVPMVLAIPKKHLSQLIEHLVEWSSEEGLSRPIREWIYALLLVIDLPLVQDVVSALRTLVKECKKLRAQLPVDRKSEAYEYSLFITIIGNFFGQKDLADN</sequence>
<dbReference type="Pfam" id="PF04938">
    <property type="entry name" value="SIP1"/>
    <property type="match status" value="1"/>
</dbReference>
<dbReference type="HOGENOM" id="CLU_053222_0_0_1"/>
<dbReference type="CTD" id="9802309"/>
<dbReference type="PIRSF" id="PIRSF038038">
    <property type="entry name" value="SMN_Gemin2"/>
    <property type="match status" value="1"/>
</dbReference>
<dbReference type="KEGG" id="crq:GCK72_011553"/>
<comment type="subcellular location">
    <subcellularLocation>
        <location evidence="1">Cytoplasm</location>
    </subcellularLocation>
</comment>
<keyword evidence="8" id="KW-1185">Reference proteome</keyword>
<dbReference type="AlphaFoldDB" id="E3MIT6"/>
<evidence type="ECO:0000256" key="1">
    <source>
        <dbReference type="ARBA" id="ARBA00004496"/>
    </source>
</evidence>
<comment type="similarity">
    <text evidence="5">Belongs to the gemin-2 family.</text>
</comment>
<dbReference type="eggNOG" id="ENOG502QPK4">
    <property type="taxonomic scope" value="Eukaryota"/>
</dbReference>
<evidence type="ECO:0000256" key="6">
    <source>
        <dbReference type="ARBA" id="ARBA00047179"/>
    </source>
</evidence>
<dbReference type="GO" id="GO:0032797">
    <property type="term" value="C:SMN complex"/>
    <property type="evidence" value="ECO:0007669"/>
    <property type="project" value="TreeGrafter"/>
</dbReference>
<keyword evidence="3" id="KW-0507">mRNA processing</keyword>
<dbReference type="GO" id="GO:0005681">
    <property type="term" value="C:spliceosomal complex"/>
    <property type="evidence" value="ECO:0007669"/>
    <property type="project" value="InterPro"/>
</dbReference>
<evidence type="ECO:0000313" key="7">
    <source>
        <dbReference type="EMBL" id="EFP02623.1"/>
    </source>
</evidence>
<evidence type="ECO:0000256" key="5">
    <source>
        <dbReference type="ARBA" id="ARBA00025758"/>
    </source>
</evidence>
<dbReference type="InParanoid" id="E3MIT6"/>
<dbReference type="FunFam" id="1.20.58.1070:FF:000009">
    <property type="entry name" value="Gem-associated protein 2"/>
    <property type="match status" value="1"/>
</dbReference>
<reference evidence="7" key="1">
    <citation type="submission" date="2007-07" db="EMBL/GenBank/DDBJ databases">
        <title>PCAP assembly of the Caenorhabditis remanei genome.</title>
        <authorList>
            <consortium name="The Caenorhabditis remanei Sequencing Consortium"/>
            <person name="Wilson R.K."/>
        </authorList>
    </citation>
    <scope>NUCLEOTIDE SEQUENCE [LARGE SCALE GENOMIC DNA]</scope>
    <source>
        <strain evidence="7">PB4641</strain>
    </source>
</reference>